<gene>
    <name evidence="11" type="primary">apt</name>
    <name evidence="13" type="ORF">SAMN06297229_1717</name>
</gene>
<comment type="subcellular location">
    <subcellularLocation>
        <location evidence="3 11">Cytoplasm</location>
    </subcellularLocation>
</comment>
<keyword evidence="7 11" id="KW-0963">Cytoplasm</keyword>
<evidence type="ECO:0000256" key="7">
    <source>
        <dbReference type="ARBA" id="ARBA00022490"/>
    </source>
</evidence>
<dbReference type="SUPFAM" id="SSF53271">
    <property type="entry name" value="PRTase-like"/>
    <property type="match status" value="1"/>
</dbReference>
<evidence type="ECO:0000256" key="2">
    <source>
        <dbReference type="ARBA" id="ARBA00003968"/>
    </source>
</evidence>
<comment type="pathway">
    <text evidence="4 11">Purine metabolism; AMP biosynthesis via salvage pathway; AMP from adenine: step 1/1.</text>
</comment>
<evidence type="ECO:0000259" key="12">
    <source>
        <dbReference type="Pfam" id="PF00156"/>
    </source>
</evidence>
<dbReference type="GO" id="GO:0016208">
    <property type="term" value="F:AMP binding"/>
    <property type="evidence" value="ECO:0007669"/>
    <property type="project" value="TreeGrafter"/>
</dbReference>
<dbReference type="InterPro" id="IPR000836">
    <property type="entry name" value="PRTase_dom"/>
</dbReference>
<evidence type="ECO:0000313" key="14">
    <source>
        <dbReference type="Proteomes" id="UP000194450"/>
    </source>
</evidence>
<dbReference type="PANTHER" id="PTHR32315">
    <property type="entry name" value="ADENINE PHOSPHORIBOSYLTRANSFERASE"/>
    <property type="match status" value="1"/>
</dbReference>
<evidence type="ECO:0000256" key="11">
    <source>
        <dbReference type="HAMAP-Rule" id="MF_00004"/>
    </source>
</evidence>
<dbReference type="NCBIfam" id="NF002636">
    <property type="entry name" value="PRK02304.1-5"/>
    <property type="match status" value="1"/>
</dbReference>
<evidence type="ECO:0000256" key="5">
    <source>
        <dbReference type="ARBA" id="ARBA00008391"/>
    </source>
</evidence>
<dbReference type="InterPro" id="IPR050054">
    <property type="entry name" value="UPRTase/APRTase"/>
</dbReference>
<dbReference type="NCBIfam" id="TIGR01090">
    <property type="entry name" value="apt"/>
    <property type="match status" value="1"/>
</dbReference>
<accession>A0A1Y6F1Y2</accession>
<evidence type="ECO:0000256" key="6">
    <source>
        <dbReference type="ARBA" id="ARBA00011893"/>
    </source>
</evidence>
<comment type="function">
    <text evidence="2 11">Catalyzes a salvage reaction resulting in the formation of AMP, that is energically less costly than de novo synthesis.</text>
</comment>
<dbReference type="OrthoDB" id="9803963at2"/>
<dbReference type="HAMAP" id="MF_00004">
    <property type="entry name" value="Aden_phosphoribosyltr"/>
    <property type="match status" value="1"/>
</dbReference>
<reference evidence="14" key="1">
    <citation type="submission" date="2017-04" db="EMBL/GenBank/DDBJ databases">
        <authorList>
            <person name="Varghese N."/>
            <person name="Submissions S."/>
        </authorList>
    </citation>
    <scope>NUCLEOTIDE SEQUENCE [LARGE SCALE GENOMIC DNA]</scope>
</reference>
<keyword evidence="8 11" id="KW-0328">Glycosyltransferase</keyword>
<comment type="similarity">
    <text evidence="5 11">Belongs to the purine/pyrimidine phosphoribosyltransferase family.</text>
</comment>
<proteinExistence type="inferred from homology"/>
<evidence type="ECO:0000256" key="8">
    <source>
        <dbReference type="ARBA" id="ARBA00022676"/>
    </source>
</evidence>
<dbReference type="GO" id="GO:0003999">
    <property type="term" value="F:adenine phosphoribosyltransferase activity"/>
    <property type="evidence" value="ECO:0007669"/>
    <property type="project" value="UniProtKB-UniRule"/>
</dbReference>
<keyword evidence="10 11" id="KW-0660">Purine salvage</keyword>
<dbReference type="FunFam" id="3.40.50.2020:FF:000021">
    <property type="entry name" value="Adenine phosphoribosyltransferase"/>
    <property type="match status" value="1"/>
</dbReference>
<dbReference type="GO" id="GO:0044209">
    <property type="term" value="P:AMP salvage"/>
    <property type="evidence" value="ECO:0007669"/>
    <property type="project" value="UniProtKB-UniRule"/>
</dbReference>
<dbReference type="GO" id="GO:0002055">
    <property type="term" value="F:adenine binding"/>
    <property type="evidence" value="ECO:0007669"/>
    <property type="project" value="TreeGrafter"/>
</dbReference>
<dbReference type="GO" id="GO:0006166">
    <property type="term" value="P:purine ribonucleoside salvage"/>
    <property type="evidence" value="ECO:0007669"/>
    <property type="project" value="UniProtKB-UniRule"/>
</dbReference>
<sequence>MTAINALKPLIRTIPDYPKPGIQFRDITPLLANGDAFYQVIEHFAERYQDKGLTKIVGIEARGFIFATALAYRLKLGFVPLRKPGKLPAKTRQQSYDLEYGTDALELHDDALTATDNVLLIDDLLATGGTLIAAHKLLSDTGARIHECAFLITLNDLPGGQKLDENGIGYYTLFEF</sequence>
<evidence type="ECO:0000256" key="4">
    <source>
        <dbReference type="ARBA" id="ARBA00004659"/>
    </source>
</evidence>
<dbReference type="CDD" id="cd06223">
    <property type="entry name" value="PRTases_typeI"/>
    <property type="match status" value="1"/>
</dbReference>
<dbReference type="NCBIfam" id="NF002634">
    <property type="entry name" value="PRK02304.1-3"/>
    <property type="match status" value="1"/>
</dbReference>
<evidence type="ECO:0000256" key="1">
    <source>
        <dbReference type="ARBA" id="ARBA00000868"/>
    </source>
</evidence>
<evidence type="ECO:0000256" key="9">
    <source>
        <dbReference type="ARBA" id="ARBA00022679"/>
    </source>
</evidence>
<evidence type="ECO:0000256" key="3">
    <source>
        <dbReference type="ARBA" id="ARBA00004496"/>
    </source>
</evidence>
<protein>
    <recommendedName>
        <fullName evidence="6 11">Adenine phosphoribosyltransferase</fullName>
        <shortName evidence="11">APRT</shortName>
        <ecNumber evidence="6 11">2.4.2.7</ecNumber>
    </recommendedName>
</protein>
<evidence type="ECO:0000313" key="13">
    <source>
        <dbReference type="EMBL" id="SMQ68908.1"/>
    </source>
</evidence>
<dbReference type="RefSeq" id="WP_086434746.1">
    <property type="nucleotide sequence ID" value="NZ_FXWH01000001.1"/>
</dbReference>
<dbReference type="Gene3D" id="3.40.50.2020">
    <property type="match status" value="1"/>
</dbReference>
<dbReference type="GO" id="GO:0005737">
    <property type="term" value="C:cytoplasm"/>
    <property type="evidence" value="ECO:0007669"/>
    <property type="project" value="UniProtKB-SubCell"/>
</dbReference>
<dbReference type="Pfam" id="PF00156">
    <property type="entry name" value="Pribosyltran"/>
    <property type="match status" value="1"/>
</dbReference>
<dbReference type="AlphaFoldDB" id="A0A1Y6F1Y2"/>
<dbReference type="InterPro" id="IPR005764">
    <property type="entry name" value="Ade_phspho_trans"/>
</dbReference>
<dbReference type="InterPro" id="IPR029057">
    <property type="entry name" value="PRTase-like"/>
</dbReference>
<evidence type="ECO:0000256" key="10">
    <source>
        <dbReference type="ARBA" id="ARBA00022726"/>
    </source>
</evidence>
<keyword evidence="14" id="KW-1185">Reference proteome</keyword>
<dbReference type="EMBL" id="FXWH01000001">
    <property type="protein sequence ID" value="SMQ68908.1"/>
    <property type="molecule type" value="Genomic_DNA"/>
</dbReference>
<dbReference type="GO" id="GO:0006168">
    <property type="term" value="P:adenine salvage"/>
    <property type="evidence" value="ECO:0007669"/>
    <property type="project" value="InterPro"/>
</dbReference>
<dbReference type="Proteomes" id="UP000194450">
    <property type="component" value="Unassembled WGS sequence"/>
</dbReference>
<dbReference type="UniPathway" id="UPA00588">
    <property type="reaction ID" value="UER00646"/>
</dbReference>
<keyword evidence="9 11" id="KW-0808">Transferase</keyword>
<organism evidence="13 14">
    <name type="scientific">Pseudidiomarina planktonica</name>
    <dbReference type="NCBI Taxonomy" id="1323738"/>
    <lineage>
        <taxon>Bacteria</taxon>
        <taxon>Pseudomonadati</taxon>
        <taxon>Pseudomonadota</taxon>
        <taxon>Gammaproteobacteria</taxon>
        <taxon>Alteromonadales</taxon>
        <taxon>Idiomarinaceae</taxon>
        <taxon>Pseudidiomarina</taxon>
    </lineage>
</organism>
<dbReference type="PANTHER" id="PTHR32315:SF3">
    <property type="entry name" value="ADENINE PHOSPHORIBOSYLTRANSFERASE"/>
    <property type="match status" value="1"/>
</dbReference>
<comment type="catalytic activity">
    <reaction evidence="1 11">
        <text>AMP + diphosphate = 5-phospho-alpha-D-ribose 1-diphosphate + adenine</text>
        <dbReference type="Rhea" id="RHEA:16609"/>
        <dbReference type="ChEBI" id="CHEBI:16708"/>
        <dbReference type="ChEBI" id="CHEBI:33019"/>
        <dbReference type="ChEBI" id="CHEBI:58017"/>
        <dbReference type="ChEBI" id="CHEBI:456215"/>
        <dbReference type="EC" id="2.4.2.7"/>
    </reaction>
</comment>
<feature type="domain" description="Phosphoribosyltransferase" evidence="12">
    <location>
        <begin position="33"/>
        <end position="152"/>
    </location>
</feature>
<name>A0A1Y6F1Y2_9GAMM</name>
<comment type="subunit">
    <text evidence="11">Homodimer.</text>
</comment>
<dbReference type="EC" id="2.4.2.7" evidence="6 11"/>